<reference evidence="1" key="1">
    <citation type="submission" date="2023-06" db="EMBL/GenBank/DDBJ databases">
        <authorList>
            <person name="Zhang S."/>
        </authorList>
    </citation>
    <scope>NUCLEOTIDE SEQUENCE</scope>
    <source>
        <strain evidence="1">SG2303</strain>
    </source>
</reference>
<dbReference type="Pfam" id="PF01527">
    <property type="entry name" value="HTH_Tnp_1"/>
    <property type="match status" value="1"/>
</dbReference>
<dbReference type="EMBL" id="JAUEDK010000096">
    <property type="protein sequence ID" value="MDN0077765.1"/>
    <property type="molecule type" value="Genomic_DNA"/>
</dbReference>
<name>A0ABT7XVJ6_9NEIS</name>
<organism evidence="1 2">
    <name type="scientific">Crenobacter oryzisoli</name>
    <dbReference type="NCBI Taxonomy" id="3056844"/>
    <lineage>
        <taxon>Bacteria</taxon>
        <taxon>Pseudomonadati</taxon>
        <taxon>Pseudomonadota</taxon>
        <taxon>Betaproteobacteria</taxon>
        <taxon>Neisseriales</taxon>
        <taxon>Neisseriaceae</taxon>
        <taxon>Crenobacter</taxon>
    </lineage>
</organism>
<dbReference type="Proteomes" id="UP001168540">
    <property type="component" value="Unassembled WGS sequence"/>
</dbReference>
<comment type="caution">
    <text evidence="1">The sequence shown here is derived from an EMBL/GenBank/DDBJ whole genome shotgun (WGS) entry which is preliminary data.</text>
</comment>
<dbReference type="SUPFAM" id="SSF46689">
    <property type="entry name" value="Homeodomain-like"/>
    <property type="match status" value="1"/>
</dbReference>
<dbReference type="InterPro" id="IPR002514">
    <property type="entry name" value="Transposase_8"/>
</dbReference>
<protein>
    <submittedName>
        <fullName evidence="1">Transposase</fullName>
    </submittedName>
</protein>
<dbReference type="InterPro" id="IPR009057">
    <property type="entry name" value="Homeodomain-like_sf"/>
</dbReference>
<evidence type="ECO:0000313" key="1">
    <source>
        <dbReference type="EMBL" id="MDN0077765.1"/>
    </source>
</evidence>
<dbReference type="NCBIfam" id="NF047595">
    <property type="entry name" value="IS66_ISRel24_TnpA"/>
    <property type="match status" value="1"/>
</dbReference>
<accession>A0ABT7XVJ6</accession>
<sequence length="121" mass="13572">MDSATPAKRHRRPNFPLDFKRHLVEASFEPGVSVARLAREHDLNANVLFNWRTQYRQGKLGPIANPVVIPIRILPEPVSDRDAFATEPAQLEVILPKGRLHIQGRPDPITLRLVIEALGGC</sequence>
<gene>
    <name evidence="1" type="ORF">QU481_23485</name>
</gene>
<evidence type="ECO:0000313" key="2">
    <source>
        <dbReference type="Proteomes" id="UP001168540"/>
    </source>
</evidence>
<proteinExistence type="predicted"/>
<keyword evidence="2" id="KW-1185">Reference proteome</keyword>
<dbReference type="RefSeq" id="WP_289832365.1">
    <property type="nucleotide sequence ID" value="NZ_JAUEDK010000096.1"/>
</dbReference>